<evidence type="ECO:0000313" key="1">
    <source>
        <dbReference type="EMBL" id="QHL89812.1"/>
    </source>
</evidence>
<accession>A0A7Z2NUB2</accession>
<dbReference type="KEGG" id="schy:GVO57_01940"/>
<protein>
    <submittedName>
        <fullName evidence="1">Uncharacterized protein</fullName>
    </submittedName>
</protein>
<gene>
    <name evidence="1" type="ORF">GVO57_01940</name>
</gene>
<reference evidence="1 2" key="1">
    <citation type="submission" date="2020-01" db="EMBL/GenBank/DDBJ databases">
        <title>Sphingomonas sp. C33 whole genome sequece.</title>
        <authorList>
            <person name="Park C."/>
        </authorList>
    </citation>
    <scope>NUCLEOTIDE SEQUENCE [LARGE SCALE GENOMIC DNA]</scope>
    <source>
        <strain evidence="1 2">C33</strain>
    </source>
</reference>
<proteinExistence type="predicted"/>
<dbReference type="EMBL" id="CP047895">
    <property type="protein sequence ID" value="QHL89812.1"/>
    <property type="molecule type" value="Genomic_DNA"/>
</dbReference>
<sequence>MASLDPEAALDRLIATRQQVAQMCGEPATQPIPGQIGERYQRAPSLAQRRFDRLAGETARIAAAGMSALMTRDQSARPPAARLLAQTLDREIGQLLRLVR</sequence>
<dbReference type="Proteomes" id="UP000464468">
    <property type="component" value="Chromosome"/>
</dbReference>
<keyword evidence="2" id="KW-1185">Reference proteome</keyword>
<organism evidence="1 2">
    <name type="scientific">Sphingomonas changnyeongensis</name>
    <dbReference type="NCBI Taxonomy" id="2698679"/>
    <lineage>
        <taxon>Bacteria</taxon>
        <taxon>Pseudomonadati</taxon>
        <taxon>Pseudomonadota</taxon>
        <taxon>Alphaproteobacteria</taxon>
        <taxon>Sphingomonadales</taxon>
        <taxon>Sphingomonadaceae</taxon>
        <taxon>Sphingomonas</taxon>
    </lineage>
</organism>
<evidence type="ECO:0000313" key="2">
    <source>
        <dbReference type="Proteomes" id="UP000464468"/>
    </source>
</evidence>
<dbReference type="AlphaFoldDB" id="A0A7Z2NUB2"/>
<name>A0A7Z2NUB2_9SPHN</name>
<dbReference type="RefSeq" id="WP_160591399.1">
    <property type="nucleotide sequence ID" value="NZ_CP047895.1"/>
</dbReference>